<dbReference type="EMBL" id="KE356561">
    <property type="protein sequence ID" value="ERG94402.1"/>
    <property type="molecule type" value="Genomic_DNA"/>
</dbReference>
<evidence type="ECO:0000313" key="2">
    <source>
        <dbReference type="EMBL" id="ERG94402.1"/>
    </source>
</evidence>
<protein>
    <submittedName>
        <fullName evidence="2">Uncharacterized protein</fullName>
    </submittedName>
</protein>
<organism evidence="2 3">
    <name type="scientific">Haloquadratum walsbyi J07HQW2</name>
    <dbReference type="NCBI Taxonomy" id="1238425"/>
    <lineage>
        <taxon>Archaea</taxon>
        <taxon>Methanobacteriati</taxon>
        <taxon>Methanobacteriota</taxon>
        <taxon>Stenosarchaea group</taxon>
        <taxon>Halobacteria</taxon>
        <taxon>Halobacteriales</taxon>
        <taxon>Haloferacaceae</taxon>
        <taxon>Haloquadratum</taxon>
    </lineage>
</organism>
<keyword evidence="1" id="KW-0472">Membrane</keyword>
<evidence type="ECO:0000256" key="1">
    <source>
        <dbReference type="SAM" id="Phobius"/>
    </source>
</evidence>
<name>U1PL46_9EURY</name>
<sequence>MSDMEEPYSDEDILDMIAAGAVTTVTLLVGFELLAAGVSHFLLAFPVRIKSLLESLH</sequence>
<gene>
    <name evidence="2" type="ORF">J07HQW2_00836</name>
</gene>
<dbReference type="RefSeq" id="WP_021053893.1">
    <property type="nucleotide sequence ID" value="NZ_KE356561.1"/>
</dbReference>
<keyword evidence="1" id="KW-0812">Transmembrane</keyword>
<proteinExistence type="predicted"/>
<evidence type="ECO:0000313" key="3">
    <source>
        <dbReference type="Proteomes" id="UP000030710"/>
    </source>
</evidence>
<keyword evidence="1" id="KW-1133">Transmembrane helix</keyword>
<dbReference type="AlphaFoldDB" id="U1PL46"/>
<accession>U1PL46</accession>
<dbReference type="Proteomes" id="UP000030710">
    <property type="component" value="Unassembled WGS sequence"/>
</dbReference>
<dbReference type="HOGENOM" id="CLU_2985639_0_0_2"/>
<reference evidence="2 3" key="1">
    <citation type="journal article" date="2013" name="PLoS ONE">
        <title>Assembly-driven community genomics of a hypersaline microbial ecosystem.</title>
        <authorList>
            <person name="Podell S."/>
            <person name="Ugalde J.A."/>
            <person name="Narasingarao P."/>
            <person name="Banfield J.F."/>
            <person name="Heidelberg K.B."/>
            <person name="Allen E.E."/>
        </authorList>
    </citation>
    <scope>NUCLEOTIDE SEQUENCE [LARGE SCALE GENOMIC DNA]</scope>
    <source>
        <strain evidence="3">J07HQW2</strain>
    </source>
</reference>
<feature type="transmembrane region" description="Helical" evidence="1">
    <location>
        <begin position="16"/>
        <end position="43"/>
    </location>
</feature>